<dbReference type="AlphaFoldDB" id="A0A256FE13"/>
<comment type="caution">
    <text evidence="1">The sequence shown here is derived from an EMBL/GenBank/DDBJ whole genome shotgun (WGS) entry which is preliminary data.</text>
</comment>
<dbReference type="RefSeq" id="WP_143850977.1">
    <property type="nucleotide sequence ID" value="NZ_JBHEEK010000018.1"/>
</dbReference>
<name>A0A256FE13_9HYPH</name>
<evidence type="ECO:0000313" key="2">
    <source>
        <dbReference type="Proteomes" id="UP000215590"/>
    </source>
</evidence>
<dbReference type="Proteomes" id="UP000215590">
    <property type="component" value="Unassembled WGS sequence"/>
</dbReference>
<proteinExistence type="predicted"/>
<dbReference type="EMBL" id="NNRJ01000054">
    <property type="protein sequence ID" value="OYR13018.1"/>
    <property type="molecule type" value="Genomic_DNA"/>
</dbReference>
<evidence type="ECO:0000313" key="1">
    <source>
        <dbReference type="EMBL" id="OYR13018.1"/>
    </source>
</evidence>
<keyword evidence="2" id="KW-1185">Reference proteome</keyword>
<reference evidence="1 2" key="1">
    <citation type="submission" date="2017-07" db="EMBL/GenBank/DDBJ databases">
        <title>Phylogenetic study on the rhizospheric bacterium Ochrobactrum sp. A44.</title>
        <authorList>
            <person name="Krzyzanowska D.M."/>
            <person name="Ossowicki A."/>
            <person name="Rajewska M."/>
            <person name="Maciag T."/>
            <person name="Kaczynski Z."/>
            <person name="Czerwicka M."/>
            <person name="Jafra S."/>
        </authorList>
    </citation>
    <scope>NUCLEOTIDE SEQUENCE [LARGE SCALE GENOMIC DNA]</scope>
    <source>
        <strain evidence="1 2">DSM 7216</strain>
    </source>
</reference>
<gene>
    <name evidence="1" type="ORF">CEV31_3522</name>
</gene>
<sequence>MFNLSAIMNEAWATYRRSYSKRSFKRSTFNWLLMLAWKRAKDAALRISNPVLAKVEALREQIELLSYKPWSVDIQSRRRDMEAKISRLLAV</sequence>
<protein>
    <submittedName>
        <fullName evidence="1">Uncharacterized protein</fullName>
    </submittedName>
</protein>
<dbReference type="OrthoDB" id="7960990at2"/>
<accession>A0A256FE13</accession>
<organism evidence="1 2">
    <name type="scientific">Brucella thiophenivorans</name>
    <dbReference type="NCBI Taxonomy" id="571255"/>
    <lineage>
        <taxon>Bacteria</taxon>
        <taxon>Pseudomonadati</taxon>
        <taxon>Pseudomonadota</taxon>
        <taxon>Alphaproteobacteria</taxon>
        <taxon>Hyphomicrobiales</taxon>
        <taxon>Brucellaceae</taxon>
        <taxon>Brucella/Ochrobactrum group</taxon>
        <taxon>Brucella</taxon>
    </lineage>
</organism>